<accession>A0A6J4LY23</accession>
<dbReference type="Pfam" id="PF14255">
    <property type="entry name" value="Zn_ribbon_21"/>
    <property type="match status" value="1"/>
</dbReference>
<protein>
    <recommendedName>
        <fullName evidence="2">CPXCG motif-containing cysteine-rich protein</fullName>
    </recommendedName>
</protein>
<proteinExistence type="predicted"/>
<reference evidence="1" key="1">
    <citation type="submission" date="2020-02" db="EMBL/GenBank/DDBJ databases">
        <authorList>
            <person name="Meier V. D."/>
        </authorList>
    </citation>
    <scope>NUCLEOTIDE SEQUENCE</scope>
    <source>
        <strain evidence="1">AVDCRST_MAG68</strain>
    </source>
</reference>
<name>A0A6J4LY23_9BACT</name>
<sequence length="88" mass="9323">MIYISQDPEPWNDDLEADFPLGDGVADTSAVVQCPYCGEAVEIALDPGSGTRQGYVEDCQVCCRPWHVTVVYGPDGAAEVSAEAADGE</sequence>
<gene>
    <name evidence="1" type="ORF">AVDCRST_MAG68-2996</name>
</gene>
<dbReference type="AlphaFoldDB" id="A0A6J4LY23"/>
<dbReference type="EMBL" id="CADCTW010000142">
    <property type="protein sequence ID" value="CAA9341243.1"/>
    <property type="molecule type" value="Genomic_DNA"/>
</dbReference>
<organism evidence="1">
    <name type="scientific">uncultured Gemmatimonadota bacterium</name>
    <dbReference type="NCBI Taxonomy" id="203437"/>
    <lineage>
        <taxon>Bacteria</taxon>
        <taxon>Pseudomonadati</taxon>
        <taxon>Gemmatimonadota</taxon>
        <taxon>environmental samples</taxon>
    </lineage>
</organism>
<dbReference type="InterPro" id="IPR025990">
    <property type="entry name" value="zinc_ribbon_bacterial"/>
</dbReference>
<evidence type="ECO:0000313" key="1">
    <source>
        <dbReference type="EMBL" id="CAA9341243.1"/>
    </source>
</evidence>
<evidence type="ECO:0008006" key="2">
    <source>
        <dbReference type="Google" id="ProtNLM"/>
    </source>
</evidence>